<evidence type="ECO:0000313" key="10">
    <source>
        <dbReference type="Proteomes" id="UP000823638"/>
    </source>
</evidence>
<accession>A0A9D9N357</accession>
<evidence type="ECO:0000256" key="7">
    <source>
        <dbReference type="PIRSR" id="PIRSR600715-1"/>
    </source>
</evidence>
<feature type="transmembrane region" description="Helical" evidence="8">
    <location>
        <begin position="101"/>
        <end position="118"/>
    </location>
</feature>
<dbReference type="EMBL" id="JADIMM010000117">
    <property type="protein sequence ID" value="MBO8458644.1"/>
    <property type="molecule type" value="Genomic_DNA"/>
</dbReference>
<dbReference type="GO" id="GO:0005886">
    <property type="term" value="C:plasma membrane"/>
    <property type="evidence" value="ECO:0007669"/>
    <property type="project" value="UniProtKB-SubCell"/>
</dbReference>
<keyword evidence="7" id="KW-0479">Metal-binding</keyword>
<evidence type="ECO:0000256" key="4">
    <source>
        <dbReference type="ARBA" id="ARBA00022692"/>
    </source>
</evidence>
<proteinExistence type="predicted"/>
<name>A0A9D9N357_9SPIR</name>
<dbReference type="AlphaFoldDB" id="A0A9D9N357"/>
<dbReference type="Pfam" id="PF00953">
    <property type="entry name" value="Glycos_transf_4"/>
    <property type="match status" value="1"/>
</dbReference>
<feature type="transmembrane region" description="Helical" evidence="8">
    <location>
        <begin position="69"/>
        <end position="89"/>
    </location>
</feature>
<dbReference type="InterPro" id="IPR000715">
    <property type="entry name" value="Glycosyl_transferase_4"/>
</dbReference>
<evidence type="ECO:0000256" key="8">
    <source>
        <dbReference type="SAM" id="Phobius"/>
    </source>
</evidence>
<feature type="transmembrane region" description="Helical" evidence="8">
    <location>
        <begin position="130"/>
        <end position="148"/>
    </location>
</feature>
<keyword evidence="6 8" id="KW-0472">Membrane</keyword>
<reference evidence="9" key="1">
    <citation type="submission" date="2020-10" db="EMBL/GenBank/DDBJ databases">
        <authorList>
            <person name="Gilroy R."/>
        </authorList>
    </citation>
    <scope>NUCLEOTIDE SEQUENCE</scope>
    <source>
        <strain evidence="9">10532</strain>
    </source>
</reference>
<reference evidence="9" key="2">
    <citation type="journal article" date="2021" name="PeerJ">
        <title>Extensive microbial diversity within the chicken gut microbiome revealed by metagenomics and culture.</title>
        <authorList>
            <person name="Gilroy R."/>
            <person name="Ravi A."/>
            <person name="Getino M."/>
            <person name="Pursley I."/>
            <person name="Horton D.L."/>
            <person name="Alikhan N.F."/>
            <person name="Baker D."/>
            <person name="Gharbi K."/>
            <person name="Hall N."/>
            <person name="Watson M."/>
            <person name="Adriaenssens E.M."/>
            <person name="Foster-Nyarko E."/>
            <person name="Jarju S."/>
            <person name="Secka A."/>
            <person name="Antonio M."/>
            <person name="Oren A."/>
            <person name="Chaudhuri R.R."/>
            <person name="La Ragione R."/>
            <person name="Hildebrand F."/>
            <person name="Pallen M.J."/>
        </authorList>
    </citation>
    <scope>NUCLEOTIDE SEQUENCE</scope>
    <source>
        <strain evidence="9">10532</strain>
    </source>
</reference>
<protein>
    <submittedName>
        <fullName evidence="9">Undecaprenyl/decaprenyl-phosphate alpha-N-acetylglucosaminyl 1-phosphate transferase</fullName>
    </submittedName>
</protein>
<feature type="transmembrane region" description="Helical" evidence="8">
    <location>
        <begin position="309"/>
        <end position="328"/>
    </location>
</feature>
<keyword evidence="3 9" id="KW-0808">Transferase</keyword>
<evidence type="ECO:0000256" key="1">
    <source>
        <dbReference type="ARBA" id="ARBA00004651"/>
    </source>
</evidence>
<keyword evidence="2" id="KW-1003">Cell membrane</keyword>
<dbReference type="GO" id="GO:0009103">
    <property type="term" value="P:lipopolysaccharide biosynthetic process"/>
    <property type="evidence" value="ECO:0007669"/>
    <property type="project" value="TreeGrafter"/>
</dbReference>
<comment type="subcellular location">
    <subcellularLocation>
        <location evidence="1">Cell membrane</location>
        <topology evidence="1">Multi-pass membrane protein</topology>
    </subcellularLocation>
</comment>
<organism evidence="9 10">
    <name type="scientific">Candidatus Gallitreponema excrementavium</name>
    <dbReference type="NCBI Taxonomy" id="2840840"/>
    <lineage>
        <taxon>Bacteria</taxon>
        <taxon>Pseudomonadati</taxon>
        <taxon>Spirochaetota</taxon>
        <taxon>Spirochaetia</taxon>
        <taxon>Spirochaetales</taxon>
        <taxon>Candidatus Gallitreponema</taxon>
    </lineage>
</organism>
<feature type="transmembrane region" description="Helical" evidence="8">
    <location>
        <begin position="177"/>
        <end position="194"/>
    </location>
</feature>
<dbReference type="CDD" id="cd06853">
    <property type="entry name" value="GT_WecA_like"/>
    <property type="match status" value="1"/>
</dbReference>
<evidence type="ECO:0000256" key="3">
    <source>
        <dbReference type="ARBA" id="ARBA00022679"/>
    </source>
</evidence>
<evidence type="ECO:0000256" key="6">
    <source>
        <dbReference type="ARBA" id="ARBA00023136"/>
    </source>
</evidence>
<keyword evidence="5 8" id="KW-1133">Transmembrane helix</keyword>
<keyword evidence="7" id="KW-0460">Magnesium</keyword>
<evidence type="ECO:0000256" key="2">
    <source>
        <dbReference type="ARBA" id="ARBA00022475"/>
    </source>
</evidence>
<feature type="binding site" evidence="7">
    <location>
        <position position="205"/>
    </location>
    <ligand>
        <name>Mg(2+)</name>
        <dbReference type="ChEBI" id="CHEBI:18420"/>
    </ligand>
</feature>
<dbReference type="PANTHER" id="PTHR22926">
    <property type="entry name" value="PHOSPHO-N-ACETYLMURAMOYL-PENTAPEPTIDE-TRANSFERASE"/>
    <property type="match status" value="1"/>
</dbReference>
<dbReference type="GO" id="GO:0046872">
    <property type="term" value="F:metal ion binding"/>
    <property type="evidence" value="ECO:0007669"/>
    <property type="project" value="UniProtKB-KW"/>
</dbReference>
<feature type="transmembrane region" description="Helical" evidence="8">
    <location>
        <begin position="201"/>
        <end position="220"/>
    </location>
</feature>
<dbReference type="GO" id="GO:0071555">
    <property type="term" value="P:cell wall organization"/>
    <property type="evidence" value="ECO:0007669"/>
    <property type="project" value="TreeGrafter"/>
</dbReference>
<dbReference type="GO" id="GO:0016780">
    <property type="term" value="F:phosphotransferase activity, for other substituted phosphate groups"/>
    <property type="evidence" value="ECO:0007669"/>
    <property type="project" value="InterPro"/>
</dbReference>
<dbReference type="Proteomes" id="UP000823638">
    <property type="component" value="Unassembled WGS sequence"/>
</dbReference>
<comment type="cofactor">
    <cofactor evidence="7">
        <name>Mg(2+)</name>
        <dbReference type="ChEBI" id="CHEBI:18420"/>
    </cofactor>
</comment>
<feature type="transmembrane region" description="Helical" evidence="8">
    <location>
        <begin position="282"/>
        <end position="303"/>
    </location>
</feature>
<feature type="transmembrane region" description="Helical" evidence="8">
    <location>
        <begin position="232"/>
        <end position="251"/>
    </location>
</feature>
<gene>
    <name evidence="9" type="ORF">IAA81_10555</name>
</gene>
<evidence type="ECO:0000256" key="5">
    <source>
        <dbReference type="ARBA" id="ARBA00022989"/>
    </source>
</evidence>
<dbReference type="GO" id="GO:0044038">
    <property type="term" value="P:cell wall macromolecule biosynthetic process"/>
    <property type="evidence" value="ECO:0007669"/>
    <property type="project" value="TreeGrafter"/>
</dbReference>
<dbReference type="InterPro" id="IPR018480">
    <property type="entry name" value="PNAcMuramoyl-5peptid_Trfase_CS"/>
</dbReference>
<feature type="transmembrane region" description="Helical" evidence="8">
    <location>
        <begin position="45"/>
        <end position="63"/>
    </location>
</feature>
<comment type="caution">
    <text evidence="9">The sequence shown here is derived from an EMBL/GenBank/DDBJ whole genome shotgun (WGS) entry which is preliminary data.</text>
</comment>
<feature type="transmembrane region" description="Helical" evidence="8">
    <location>
        <begin position="6"/>
        <end position="24"/>
    </location>
</feature>
<feature type="transmembrane region" description="Helical" evidence="8">
    <location>
        <begin position="153"/>
        <end position="171"/>
    </location>
</feature>
<evidence type="ECO:0000313" key="9">
    <source>
        <dbReference type="EMBL" id="MBO8458644.1"/>
    </source>
</evidence>
<feature type="binding site" evidence="7">
    <location>
        <position position="146"/>
    </location>
    <ligand>
        <name>Mg(2+)</name>
        <dbReference type="ChEBI" id="CHEBI:18420"/>
    </ligand>
</feature>
<keyword evidence="4 8" id="KW-0812">Transmembrane</keyword>
<sequence length="348" mass="38427">MLISILISFFTALILIPVIIALCKKFKIYDTINSRKVHKGNIPRLGGLGFVTAFTIGSVYYLVTQAPGSWSRLVSMIVAGIIIFVFGVIDDFKEMKGKLKFIIQAVAAIVVVIAGYRFKNIFGLELGWAGYPLTFCWIIGVINSFNLIDGIDGLCGGLSFLIFITIGVIELPTSPTTGSLAFIMAGALLGFLIFNKPTAKIFMGDGGSQFLGFLIAVLPLYENVSNNEPNKFAMIALLAAVPIFDCIAAMWRRTREKRSFFDADKAHLHHKLMNLGYHVPQILILLYSIQFFLCFMVYLSDFIGGKTGVLILCAGFIAMTLFFTLIHYTNKAVLASKKPGYKSDIDKY</sequence>
<dbReference type="PROSITE" id="PS01348">
    <property type="entry name" value="MRAY_2"/>
    <property type="match status" value="1"/>
</dbReference>
<dbReference type="PANTHER" id="PTHR22926:SF3">
    <property type="entry name" value="UNDECAPRENYL-PHOSPHATE ALPHA-N-ACETYLGLUCOSAMINYL 1-PHOSPHATE TRANSFERASE"/>
    <property type="match status" value="1"/>
</dbReference>